<dbReference type="Pfam" id="PF00651">
    <property type="entry name" value="BTB"/>
    <property type="match status" value="1"/>
</dbReference>
<accession>A0A9W8YC48</accession>
<feature type="domain" description="BTB" evidence="2">
    <location>
        <begin position="60"/>
        <end position="129"/>
    </location>
</feature>
<dbReference type="InterPro" id="IPR000210">
    <property type="entry name" value="BTB/POZ_dom"/>
</dbReference>
<dbReference type="AlphaFoldDB" id="A0A9W8YC48"/>
<evidence type="ECO:0000313" key="4">
    <source>
        <dbReference type="Proteomes" id="UP001140560"/>
    </source>
</evidence>
<organism evidence="3 4">
    <name type="scientific">Neocucurbitaria cava</name>
    <dbReference type="NCBI Taxonomy" id="798079"/>
    <lineage>
        <taxon>Eukaryota</taxon>
        <taxon>Fungi</taxon>
        <taxon>Dikarya</taxon>
        <taxon>Ascomycota</taxon>
        <taxon>Pezizomycotina</taxon>
        <taxon>Dothideomycetes</taxon>
        <taxon>Pleosporomycetidae</taxon>
        <taxon>Pleosporales</taxon>
        <taxon>Pleosporineae</taxon>
        <taxon>Cucurbitariaceae</taxon>
        <taxon>Neocucurbitaria</taxon>
    </lineage>
</organism>
<dbReference type="PANTHER" id="PTHR47843">
    <property type="entry name" value="BTB DOMAIN-CONTAINING PROTEIN-RELATED"/>
    <property type="match status" value="1"/>
</dbReference>
<feature type="compositionally biased region" description="Low complexity" evidence="1">
    <location>
        <begin position="28"/>
        <end position="37"/>
    </location>
</feature>
<keyword evidence="4" id="KW-1185">Reference proteome</keyword>
<sequence>MRLRRPLNYNESYASQSGDESDSDKESNASQSSNESESTLEPLRKKLRFSTEEGPQIELKPITILVGDKDQEFYIHEKLLSSTSAFFAKVLKDDWKEGHDRIVKLPDVEPSVFRIWMKWLYTGRLFVKNEQDDDEDKTDEEHTHLYACYALGDFLQDLDFKDATIDAFIENMVECNEYFMALADHIYGHSKKGSRHRELAVDCFVRLWDREDWTELVIEDQDDAFQPPQFLCDVLIQIGPALDKGVEEKSIPELFDLKDTCKYHDHGSDKPCYKTKPAFLF</sequence>
<dbReference type="PANTHER" id="PTHR47843:SF2">
    <property type="entry name" value="BTB DOMAIN-CONTAINING PROTEIN"/>
    <property type="match status" value="1"/>
</dbReference>
<dbReference type="EMBL" id="JAPEUY010000005">
    <property type="protein sequence ID" value="KAJ4373347.1"/>
    <property type="molecule type" value="Genomic_DNA"/>
</dbReference>
<dbReference type="OrthoDB" id="1022638at2759"/>
<dbReference type="Gene3D" id="3.30.710.10">
    <property type="entry name" value="Potassium Channel Kv1.1, Chain A"/>
    <property type="match status" value="1"/>
</dbReference>
<dbReference type="Proteomes" id="UP001140560">
    <property type="component" value="Unassembled WGS sequence"/>
</dbReference>
<reference evidence="3" key="1">
    <citation type="submission" date="2022-10" db="EMBL/GenBank/DDBJ databases">
        <title>Tapping the CABI collections for fungal endophytes: first genome assemblies for Collariella, Neodidymelliopsis, Ascochyta clinopodiicola, Didymella pomorum, Didymosphaeria variabile, Neocosmospora piperis and Neocucurbitaria cava.</title>
        <authorList>
            <person name="Hill R."/>
        </authorList>
    </citation>
    <scope>NUCLEOTIDE SEQUENCE</scope>
    <source>
        <strain evidence="3">IMI 356814</strain>
    </source>
</reference>
<name>A0A9W8YC48_9PLEO</name>
<dbReference type="PROSITE" id="PS50097">
    <property type="entry name" value="BTB"/>
    <property type="match status" value="1"/>
</dbReference>
<dbReference type="CDD" id="cd18186">
    <property type="entry name" value="BTB_POZ_ZBTB_KLHL-like"/>
    <property type="match status" value="1"/>
</dbReference>
<gene>
    <name evidence="3" type="ORF">N0V83_003642</name>
</gene>
<proteinExistence type="predicted"/>
<feature type="compositionally biased region" description="Polar residues" evidence="1">
    <location>
        <begin position="9"/>
        <end position="18"/>
    </location>
</feature>
<dbReference type="InterPro" id="IPR011333">
    <property type="entry name" value="SKP1/BTB/POZ_sf"/>
</dbReference>
<evidence type="ECO:0000313" key="3">
    <source>
        <dbReference type="EMBL" id="KAJ4373347.1"/>
    </source>
</evidence>
<dbReference type="SUPFAM" id="SSF54695">
    <property type="entry name" value="POZ domain"/>
    <property type="match status" value="1"/>
</dbReference>
<comment type="caution">
    <text evidence="3">The sequence shown here is derived from an EMBL/GenBank/DDBJ whole genome shotgun (WGS) entry which is preliminary data.</text>
</comment>
<evidence type="ECO:0000259" key="2">
    <source>
        <dbReference type="PROSITE" id="PS50097"/>
    </source>
</evidence>
<dbReference type="SMART" id="SM00225">
    <property type="entry name" value="BTB"/>
    <property type="match status" value="1"/>
</dbReference>
<evidence type="ECO:0000256" key="1">
    <source>
        <dbReference type="SAM" id="MobiDB-lite"/>
    </source>
</evidence>
<feature type="region of interest" description="Disordered" evidence="1">
    <location>
        <begin position="1"/>
        <end position="42"/>
    </location>
</feature>
<protein>
    <recommendedName>
        <fullName evidence="2">BTB domain-containing protein</fullName>
    </recommendedName>
</protein>